<evidence type="ECO:0000256" key="7">
    <source>
        <dbReference type="ARBA" id="ARBA00023211"/>
    </source>
</evidence>
<name>A0ABD1E5D6_HYPHA</name>
<dbReference type="GO" id="GO:0046872">
    <property type="term" value="F:metal ion binding"/>
    <property type="evidence" value="ECO:0007669"/>
    <property type="project" value="UniProtKB-KW"/>
</dbReference>
<dbReference type="CDD" id="cd22326">
    <property type="entry name" value="FAN1-like"/>
    <property type="match status" value="1"/>
</dbReference>
<evidence type="ECO:0000313" key="10">
    <source>
        <dbReference type="EMBL" id="KAL1489152.1"/>
    </source>
</evidence>
<accession>A0ABD1E5D6</accession>
<evidence type="ECO:0000256" key="2">
    <source>
        <dbReference type="ARBA" id="ARBA00005533"/>
    </source>
</evidence>
<dbReference type="EC" id="3.1.4.1" evidence="8"/>
<dbReference type="Gene3D" id="3.40.1350.10">
    <property type="match status" value="1"/>
</dbReference>
<comment type="subcellular location">
    <subcellularLocation>
        <location evidence="8">Nucleus</location>
    </subcellularLocation>
</comment>
<evidence type="ECO:0000256" key="4">
    <source>
        <dbReference type="ARBA" id="ARBA00022723"/>
    </source>
</evidence>
<dbReference type="Pfam" id="PF08774">
    <property type="entry name" value="VRR_NUC"/>
    <property type="match status" value="1"/>
</dbReference>
<dbReference type="InterPro" id="IPR014883">
    <property type="entry name" value="VRR_NUC"/>
</dbReference>
<dbReference type="Proteomes" id="UP001566132">
    <property type="component" value="Unassembled WGS sequence"/>
</dbReference>
<keyword evidence="7 8" id="KW-0464">Manganese</keyword>
<gene>
    <name evidence="10" type="ORF">ABEB36_014093</name>
</gene>
<sequence length="749" mass="87779">MQSFKISHFQSEQISKKKFRSVPTSSSSSNNSDPILIYQNGCEITNLCKTEIDNDDLFEESCSTSTKKGCVSQKKIVPLSPTKGLEIKGLRAKEGKQLQINQLKEFLNLIEIAKINTHLRDALILEEINILNSFNELEDDHKYVLLKLYVWQRNWYNAIMFCSKAKLEINNNKHIIAIFTFLAQEQFVETNYKETTDMLELLEQLKVKQIKEIMNELKINQGKFRTKPELIQTILTATKTQATLSKRTLKDLVLDRIEMKLGPAIKIRQDVSDTFDHIYALVTFTNPDFDNIQEYFWQIIHLKVIFPKTTLQDTSVFNSRDNFVNYVNARQLRALLNVYIDSKAQDKLTNIYNLAANSYDLLKELGSMDDKFYEQHLHLRKFTAQHVYCSILSICSEHIFTKNNGRPEEVKKWLEYLIENFRYSSRLGKWYEKLIRLHIRHLEEINYEIAIKLLFEALEVEIFTDRTRMELLQLGKQFKIAKGQKINKTYHNRLKEYLSNVIDESNFPQVQIDSHCIRSNVSGRKRNYVSRTADSELIIKSVEEVALDYYSSIGYPEGEHCEGSFIKALLMLYFWDIIYEENCVPGIFISPLQRAPLDMFTKYFYENRKKAIDERLTDIENRWPEKALFNFACENWENHSHEASAYGKIHDTIEDKKIIQLLVNVIGREILSNIFRRLIKNTREYSSGMPDLLVWNADQKIHKFVEVKGEKDKLASNQILWLNYLKEIGASIEVCWVHSIGSKRKKLST</sequence>
<dbReference type="PANTHER" id="PTHR15749">
    <property type="entry name" value="FANCONI-ASSOCIATED NUCLEASE 1"/>
    <property type="match status" value="1"/>
</dbReference>
<evidence type="ECO:0000313" key="11">
    <source>
        <dbReference type="Proteomes" id="UP001566132"/>
    </source>
</evidence>
<dbReference type="SMART" id="SM00990">
    <property type="entry name" value="VRR_NUC"/>
    <property type="match status" value="1"/>
</dbReference>
<keyword evidence="8" id="KW-0227">DNA damage</keyword>
<dbReference type="PANTHER" id="PTHR15749:SF4">
    <property type="entry name" value="FANCONI-ASSOCIATED NUCLEASE 1"/>
    <property type="match status" value="1"/>
</dbReference>
<keyword evidence="5 8" id="KW-0378">Hydrolase</keyword>
<proteinExistence type="inferred from homology"/>
<dbReference type="AlphaFoldDB" id="A0ABD1E5D6"/>
<evidence type="ECO:0000256" key="6">
    <source>
        <dbReference type="ARBA" id="ARBA00022842"/>
    </source>
</evidence>
<dbReference type="GO" id="GO:0006281">
    <property type="term" value="P:DNA repair"/>
    <property type="evidence" value="ECO:0007669"/>
    <property type="project" value="UniProtKB-KW"/>
</dbReference>
<comment type="catalytic activity">
    <reaction evidence="1 8">
        <text>Hydrolytically removes 5'-nucleotides successively from the 3'-hydroxy termini of 3'-hydroxy-terminated oligonucleotides.</text>
        <dbReference type="EC" id="3.1.4.1"/>
    </reaction>
</comment>
<dbReference type="GO" id="GO:0005634">
    <property type="term" value="C:nucleus"/>
    <property type="evidence" value="ECO:0007669"/>
    <property type="project" value="UniProtKB-SubCell"/>
</dbReference>
<feature type="domain" description="VRR-NUC" evidence="9">
    <location>
        <begin position="644"/>
        <end position="739"/>
    </location>
</feature>
<organism evidence="10 11">
    <name type="scientific">Hypothenemus hampei</name>
    <name type="common">Coffee berry borer</name>
    <dbReference type="NCBI Taxonomy" id="57062"/>
    <lineage>
        <taxon>Eukaryota</taxon>
        <taxon>Metazoa</taxon>
        <taxon>Ecdysozoa</taxon>
        <taxon>Arthropoda</taxon>
        <taxon>Hexapoda</taxon>
        <taxon>Insecta</taxon>
        <taxon>Pterygota</taxon>
        <taxon>Neoptera</taxon>
        <taxon>Endopterygota</taxon>
        <taxon>Coleoptera</taxon>
        <taxon>Polyphaga</taxon>
        <taxon>Cucujiformia</taxon>
        <taxon>Curculionidae</taxon>
        <taxon>Scolytinae</taxon>
        <taxon>Hypothenemus</taxon>
    </lineage>
</organism>
<evidence type="ECO:0000256" key="8">
    <source>
        <dbReference type="RuleBase" id="RU365033"/>
    </source>
</evidence>
<keyword evidence="3 8" id="KW-0540">Nuclease</keyword>
<evidence type="ECO:0000256" key="5">
    <source>
        <dbReference type="ARBA" id="ARBA00022801"/>
    </source>
</evidence>
<evidence type="ECO:0000259" key="9">
    <source>
        <dbReference type="SMART" id="SM00990"/>
    </source>
</evidence>
<dbReference type="EMBL" id="JBDJPC010000012">
    <property type="protein sequence ID" value="KAL1489152.1"/>
    <property type="molecule type" value="Genomic_DNA"/>
</dbReference>
<comment type="function">
    <text evidence="8">Nuclease required for the repair of DNA interstrand cross-links (ICL). Acts as a 5'-3' exonuclease that anchors at a cut end of DNA and cleaves DNA successively at every third nucleotide, allowing to excise an ICL from one strand through flanking incisions.</text>
</comment>
<comment type="cofactor">
    <cofactor evidence="8">
        <name>Mg(2+)</name>
        <dbReference type="ChEBI" id="CHEBI:18420"/>
    </cofactor>
    <cofactor evidence="8">
        <name>Mn(2+)</name>
        <dbReference type="ChEBI" id="CHEBI:29035"/>
    </cofactor>
</comment>
<keyword evidence="8" id="KW-0234">DNA repair</keyword>
<keyword evidence="8" id="KW-0539">Nucleus</keyword>
<comment type="similarity">
    <text evidence="2 8">Belongs to the FAN1 family.</text>
</comment>
<dbReference type="InterPro" id="IPR011856">
    <property type="entry name" value="tRNA_endonuc-like_dom_sf"/>
</dbReference>
<comment type="caution">
    <text evidence="10">The sequence shown here is derived from an EMBL/GenBank/DDBJ whole genome shotgun (WGS) entry which is preliminary data.</text>
</comment>
<reference evidence="10 11" key="1">
    <citation type="submission" date="2024-05" db="EMBL/GenBank/DDBJ databases">
        <title>Genetic variation in Jamaican populations of the coffee berry borer (Hypothenemus hampei).</title>
        <authorList>
            <person name="Errbii M."/>
            <person name="Myrie A."/>
        </authorList>
    </citation>
    <scope>NUCLEOTIDE SEQUENCE [LARGE SCALE GENOMIC DNA]</scope>
    <source>
        <strain evidence="10">JA-Hopewell-2020-01-JO</strain>
        <tissue evidence="10">Whole body</tissue>
    </source>
</reference>
<protein>
    <recommendedName>
        <fullName evidence="8">Fanconi-associated nuclease</fullName>
        <ecNumber evidence="8">3.1.4.1</ecNumber>
    </recommendedName>
</protein>
<keyword evidence="4 8" id="KW-0479">Metal-binding</keyword>
<evidence type="ECO:0000256" key="1">
    <source>
        <dbReference type="ARBA" id="ARBA00000983"/>
    </source>
</evidence>
<dbReference type="InterPro" id="IPR033315">
    <property type="entry name" value="Fan1-like"/>
</dbReference>
<keyword evidence="11" id="KW-1185">Reference proteome</keyword>
<dbReference type="InterPro" id="IPR049132">
    <property type="entry name" value="FAN1-like_euk"/>
</dbReference>
<evidence type="ECO:0000256" key="3">
    <source>
        <dbReference type="ARBA" id="ARBA00022722"/>
    </source>
</evidence>
<dbReference type="GO" id="GO:0004528">
    <property type="term" value="F:phosphodiesterase I activity"/>
    <property type="evidence" value="ECO:0007669"/>
    <property type="project" value="UniProtKB-EC"/>
</dbReference>
<keyword evidence="6 8" id="KW-0460">Magnesium</keyword>